<name>A0ABP1A3E9_9BRYO</name>
<protein>
    <submittedName>
        <fullName evidence="2">Uncharacterized protein</fullName>
    </submittedName>
</protein>
<evidence type="ECO:0000313" key="3">
    <source>
        <dbReference type="Proteomes" id="UP001497522"/>
    </source>
</evidence>
<reference evidence="2" key="1">
    <citation type="submission" date="2024-03" db="EMBL/GenBank/DDBJ databases">
        <authorList>
            <consortium name="ELIXIR-Norway"/>
            <consortium name="Elixir Norway"/>
        </authorList>
    </citation>
    <scope>NUCLEOTIDE SEQUENCE</scope>
</reference>
<accession>A0ABP1A3E9</accession>
<dbReference type="Proteomes" id="UP001497522">
    <property type="component" value="Unassembled WGS sequence"/>
</dbReference>
<keyword evidence="3" id="KW-1185">Reference proteome</keyword>
<feature type="region of interest" description="Disordered" evidence="1">
    <location>
        <begin position="1"/>
        <end position="22"/>
    </location>
</feature>
<organism evidence="2 3">
    <name type="scientific">Sphagnum jensenii</name>
    <dbReference type="NCBI Taxonomy" id="128206"/>
    <lineage>
        <taxon>Eukaryota</taxon>
        <taxon>Viridiplantae</taxon>
        <taxon>Streptophyta</taxon>
        <taxon>Embryophyta</taxon>
        <taxon>Bryophyta</taxon>
        <taxon>Sphagnophytina</taxon>
        <taxon>Sphagnopsida</taxon>
        <taxon>Sphagnales</taxon>
        <taxon>Sphagnaceae</taxon>
        <taxon>Sphagnum</taxon>
    </lineage>
</organism>
<feature type="region of interest" description="Disordered" evidence="1">
    <location>
        <begin position="96"/>
        <end position="129"/>
    </location>
</feature>
<feature type="compositionally biased region" description="Acidic residues" evidence="1">
    <location>
        <begin position="97"/>
        <end position="109"/>
    </location>
</feature>
<sequence length="196" mass="22388">MKHTNVDALSRNPVGLPEDDDDFGRKIQDLRLEPRSLYEVPEGIFSIQNGREYEWLGLRRQVSGLKQHHECCFDINHQRWSGMTQVCMLEVLTDTSQGEDEFPEDEDGLTVERGTGRATSPRSKQDLGMGKAKYYERKQQLELGLVAQELMEDCVLEVHATRTENEEACADGTSSTDVWEDTMCVEFRQARSSRPS</sequence>
<comment type="caution">
    <text evidence="2">The sequence shown here is derived from an EMBL/GenBank/DDBJ whole genome shotgun (WGS) entry which is preliminary data.</text>
</comment>
<gene>
    <name evidence="2" type="ORF">CSSPJE1EN2_LOCUS26481</name>
</gene>
<evidence type="ECO:0000256" key="1">
    <source>
        <dbReference type="SAM" id="MobiDB-lite"/>
    </source>
</evidence>
<evidence type="ECO:0000313" key="2">
    <source>
        <dbReference type="EMBL" id="CAK9856549.1"/>
    </source>
</evidence>
<dbReference type="EMBL" id="CAXHBF010000544">
    <property type="protein sequence ID" value="CAK9856549.1"/>
    <property type="molecule type" value="Genomic_DNA"/>
</dbReference>
<proteinExistence type="predicted"/>